<organism evidence="1 2">
    <name type="scientific">Zizania palustris</name>
    <name type="common">Northern wild rice</name>
    <dbReference type="NCBI Taxonomy" id="103762"/>
    <lineage>
        <taxon>Eukaryota</taxon>
        <taxon>Viridiplantae</taxon>
        <taxon>Streptophyta</taxon>
        <taxon>Embryophyta</taxon>
        <taxon>Tracheophyta</taxon>
        <taxon>Spermatophyta</taxon>
        <taxon>Magnoliopsida</taxon>
        <taxon>Liliopsida</taxon>
        <taxon>Poales</taxon>
        <taxon>Poaceae</taxon>
        <taxon>BOP clade</taxon>
        <taxon>Oryzoideae</taxon>
        <taxon>Oryzeae</taxon>
        <taxon>Zizaniinae</taxon>
        <taxon>Zizania</taxon>
    </lineage>
</organism>
<dbReference type="AlphaFoldDB" id="A0A8J5V731"/>
<reference evidence="1" key="2">
    <citation type="submission" date="2021-02" db="EMBL/GenBank/DDBJ databases">
        <authorList>
            <person name="Kimball J.A."/>
            <person name="Haas M.W."/>
            <person name="Macchietto M."/>
            <person name="Kono T."/>
            <person name="Duquette J."/>
            <person name="Shao M."/>
        </authorList>
    </citation>
    <scope>NUCLEOTIDE SEQUENCE</scope>
    <source>
        <tissue evidence="1">Fresh leaf tissue</tissue>
    </source>
</reference>
<reference evidence="1" key="1">
    <citation type="journal article" date="2021" name="bioRxiv">
        <title>Whole Genome Assembly and Annotation of Northern Wild Rice, Zizania palustris L., Supports a Whole Genome Duplication in the Zizania Genus.</title>
        <authorList>
            <person name="Haas M."/>
            <person name="Kono T."/>
            <person name="Macchietto M."/>
            <person name="Millas R."/>
            <person name="McGilp L."/>
            <person name="Shao M."/>
            <person name="Duquette J."/>
            <person name="Hirsch C.N."/>
            <person name="Kimball J."/>
        </authorList>
    </citation>
    <scope>NUCLEOTIDE SEQUENCE</scope>
    <source>
        <tissue evidence="1">Fresh leaf tissue</tissue>
    </source>
</reference>
<gene>
    <name evidence="1" type="ORF">GUJ93_ZPchr0001g31978</name>
</gene>
<dbReference type="EMBL" id="JAAALK010000288">
    <property type="protein sequence ID" value="KAG8052485.1"/>
    <property type="molecule type" value="Genomic_DNA"/>
</dbReference>
<proteinExistence type="predicted"/>
<sequence length="88" mass="9609">MTMETGEDDLVVSATGGEYVLKGSELLDQYSQVNSMKCAQGRALAGYNSRVADVDASLTRAFVILQVQLEAIDRKIDSEFAHWPGRSP</sequence>
<dbReference type="Proteomes" id="UP000729402">
    <property type="component" value="Unassembled WGS sequence"/>
</dbReference>
<protein>
    <submittedName>
        <fullName evidence="1">Uncharacterized protein</fullName>
    </submittedName>
</protein>
<comment type="caution">
    <text evidence="1">The sequence shown here is derived from an EMBL/GenBank/DDBJ whole genome shotgun (WGS) entry which is preliminary data.</text>
</comment>
<evidence type="ECO:0000313" key="1">
    <source>
        <dbReference type="EMBL" id="KAG8052485.1"/>
    </source>
</evidence>
<accession>A0A8J5V731</accession>
<evidence type="ECO:0000313" key="2">
    <source>
        <dbReference type="Proteomes" id="UP000729402"/>
    </source>
</evidence>
<name>A0A8J5V731_ZIZPA</name>
<dbReference type="OrthoDB" id="10639156at2759"/>
<keyword evidence="2" id="KW-1185">Reference proteome</keyword>